<feature type="compositionally biased region" description="Polar residues" evidence="11">
    <location>
        <begin position="8"/>
        <end position="18"/>
    </location>
</feature>
<dbReference type="Gene3D" id="1.10.10.60">
    <property type="entry name" value="Homeodomain-like"/>
    <property type="match status" value="1"/>
</dbReference>
<comment type="caution">
    <text evidence="13">The sequence shown here is derived from an EMBL/GenBank/DDBJ whole genome shotgun (WGS) entry which is preliminary data.</text>
</comment>
<evidence type="ECO:0000256" key="10">
    <source>
        <dbReference type="RuleBase" id="RU000682"/>
    </source>
</evidence>
<proteinExistence type="inferred from homology"/>
<evidence type="ECO:0000256" key="9">
    <source>
        <dbReference type="PROSITE-ProRule" id="PRU00108"/>
    </source>
</evidence>
<feature type="region of interest" description="Disordered" evidence="11">
    <location>
        <begin position="1"/>
        <end position="31"/>
    </location>
</feature>
<comment type="similarity">
    <text evidence="2">Belongs to the Abd-B homeobox family.</text>
</comment>
<dbReference type="InterPro" id="IPR009057">
    <property type="entry name" value="Homeodomain-like_sf"/>
</dbReference>
<keyword evidence="14" id="KW-1185">Reference proteome</keyword>
<feature type="region of interest" description="Disordered" evidence="11">
    <location>
        <begin position="70"/>
        <end position="153"/>
    </location>
</feature>
<evidence type="ECO:0000256" key="2">
    <source>
        <dbReference type="ARBA" id="ARBA00006317"/>
    </source>
</evidence>
<feature type="compositionally biased region" description="Polar residues" evidence="11">
    <location>
        <begin position="70"/>
        <end position="102"/>
    </location>
</feature>
<dbReference type="CDD" id="cd00086">
    <property type="entry name" value="homeodomain"/>
    <property type="match status" value="1"/>
</dbReference>
<evidence type="ECO:0000256" key="7">
    <source>
        <dbReference type="ARBA" id="ARBA00023163"/>
    </source>
</evidence>
<organism evidence="13 14">
    <name type="scientific">Cichlidogyrus casuarinus</name>
    <dbReference type="NCBI Taxonomy" id="1844966"/>
    <lineage>
        <taxon>Eukaryota</taxon>
        <taxon>Metazoa</taxon>
        <taxon>Spiralia</taxon>
        <taxon>Lophotrochozoa</taxon>
        <taxon>Platyhelminthes</taxon>
        <taxon>Monogenea</taxon>
        <taxon>Monopisthocotylea</taxon>
        <taxon>Dactylogyridea</taxon>
        <taxon>Ancyrocephalidae</taxon>
        <taxon>Cichlidogyrus</taxon>
    </lineage>
</organism>
<feature type="compositionally biased region" description="Basic and acidic residues" evidence="11">
    <location>
        <begin position="19"/>
        <end position="31"/>
    </location>
</feature>
<dbReference type="AlphaFoldDB" id="A0ABD2QCI2"/>
<dbReference type="Proteomes" id="UP001626550">
    <property type="component" value="Unassembled WGS sequence"/>
</dbReference>
<dbReference type="GO" id="GO:0003677">
    <property type="term" value="F:DNA binding"/>
    <property type="evidence" value="ECO:0007669"/>
    <property type="project" value="UniProtKB-UniRule"/>
</dbReference>
<feature type="domain" description="Homeobox" evidence="12">
    <location>
        <begin position="219"/>
        <end position="279"/>
    </location>
</feature>
<sequence>MDLLSRIKSPQETVASQHTVDHFPSTKDTHDFEGGDVLSNAAAVAMARAVSCLPELRKFSAPWKSSSLFNTQSDSSQFPDARPSNSSSFPGPAPQETSSEYCSSHDRYDSFNSPSSGYGIRGSSSMLGMSQTPNSRRPNSPRGCPMPSSQSQSAFDLMNDSQAAAYNQYIAYQQFQQMYSRSAAAYQQQMYANMSSMPPGFHSPEEMIAAGLFDPEEFARSKKKRKPYTRYQTMVLENEFLNTSYITRQKRWEISCKLHLSERQVKVWFQNRRMKRKKLKNREKSSSVRPPTQTQTPTVNRDSSGPPVKAINVPQANHSPSHKWLANGPSCYPNSQDPTGGASFYPNIYAVPPEKGETYQATESQSAATAYDSQTGTRAPANGSSNSSSSVASSVEQFFNAGMGNYSQYASNLFQSAALRS</sequence>
<evidence type="ECO:0000259" key="12">
    <source>
        <dbReference type="PROSITE" id="PS50071"/>
    </source>
</evidence>
<keyword evidence="4" id="KW-0805">Transcription regulation</keyword>
<feature type="compositionally biased region" description="Low complexity" evidence="11">
    <location>
        <begin position="381"/>
        <end position="392"/>
    </location>
</feature>
<dbReference type="PROSITE" id="PS00027">
    <property type="entry name" value="HOMEOBOX_1"/>
    <property type="match status" value="1"/>
</dbReference>
<accession>A0ABD2QCI2</accession>
<dbReference type="InterPro" id="IPR017970">
    <property type="entry name" value="Homeobox_CS"/>
</dbReference>
<feature type="region of interest" description="Disordered" evidence="11">
    <location>
        <begin position="273"/>
        <end position="337"/>
    </location>
</feature>
<feature type="compositionally biased region" description="Polar residues" evidence="11">
    <location>
        <begin position="110"/>
        <end position="138"/>
    </location>
</feature>
<keyword evidence="6 9" id="KW-0371">Homeobox</keyword>
<evidence type="ECO:0000256" key="4">
    <source>
        <dbReference type="ARBA" id="ARBA00023015"/>
    </source>
</evidence>
<dbReference type="PRINTS" id="PR00024">
    <property type="entry name" value="HOMEOBOX"/>
</dbReference>
<keyword evidence="3" id="KW-0217">Developmental protein</keyword>
<reference evidence="13 14" key="1">
    <citation type="submission" date="2024-11" db="EMBL/GenBank/DDBJ databases">
        <title>Adaptive evolution of stress response genes in parasites aligns with host niche diversity.</title>
        <authorList>
            <person name="Hahn C."/>
            <person name="Resl P."/>
        </authorList>
    </citation>
    <scope>NUCLEOTIDE SEQUENCE [LARGE SCALE GENOMIC DNA]</scope>
    <source>
        <strain evidence="13">EGGRZ-B1_66</strain>
        <tissue evidence="13">Body</tissue>
    </source>
</reference>
<evidence type="ECO:0000313" key="14">
    <source>
        <dbReference type="Proteomes" id="UP001626550"/>
    </source>
</evidence>
<gene>
    <name evidence="13" type="ORF">Ciccas_004076</name>
</gene>
<dbReference type="PROSITE" id="PS50071">
    <property type="entry name" value="HOMEOBOX_2"/>
    <property type="match status" value="1"/>
</dbReference>
<name>A0ABD2QCI2_9PLAT</name>
<dbReference type="SUPFAM" id="SSF46689">
    <property type="entry name" value="Homeodomain-like"/>
    <property type="match status" value="1"/>
</dbReference>
<evidence type="ECO:0000256" key="3">
    <source>
        <dbReference type="ARBA" id="ARBA00022473"/>
    </source>
</evidence>
<evidence type="ECO:0000256" key="5">
    <source>
        <dbReference type="ARBA" id="ARBA00023125"/>
    </source>
</evidence>
<protein>
    <recommendedName>
        <fullName evidence="12">Homeobox domain-containing protein</fullName>
    </recommendedName>
</protein>
<dbReference type="EMBL" id="JBJKFK010000407">
    <property type="protein sequence ID" value="KAL3317259.1"/>
    <property type="molecule type" value="Genomic_DNA"/>
</dbReference>
<keyword evidence="5 9" id="KW-0238">DNA-binding</keyword>
<evidence type="ECO:0000256" key="6">
    <source>
        <dbReference type="ARBA" id="ARBA00023155"/>
    </source>
</evidence>
<keyword evidence="8 9" id="KW-0539">Nucleus</keyword>
<evidence type="ECO:0000256" key="11">
    <source>
        <dbReference type="SAM" id="MobiDB-lite"/>
    </source>
</evidence>
<dbReference type="InterPro" id="IPR020479">
    <property type="entry name" value="HD_metazoa"/>
</dbReference>
<dbReference type="PANTHER" id="PTHR46440">
    <property type="entry name" value="HOMEOBOX PROTEIN HOX-D12-RELATED"/>
    <property type="match status" value="1"/>
</dbReference>
<dbReference type="Pfam" id="PF00046">
    <property type="entry name" value="Homeodomain"/>
    <property type="match status" value="1"/>
</dbReference>
<comment type="subcellular location">
    <subcellularLocation>
        <location evidence="1 9 10">Nucleus</location>
    </subcellularLocation>
</comment>
<feature type="DNA-binding region" description="Homeobox" evidence="9">
    <location>
        <begin position="221"/>
        <end position="280"/>
    </location>
</feature>
<feature type="compositionally biased region" description="Polar residues" evidence="11">
    <location>
        <begin position="359"/>
        <end position="377"/>
    </location>
</feature>
<evidence type="ECO:0000313" key="13">
    <source>
        <dbReference type="EMBL" id="KAL3317259.1"/>
    </source>
</evidence>
<keyword evidence="7" id="KW-0804">Transcription</keyword>
<dbReference type="GO" id="GO:0005634">
    <property type="term" value="C:nucleus"/>
    <property type="evidence" value="ECO:0007669"/>
    <property type="project" value="UniProtKB-SubCell"/>
</dbReference>
<dbReference type="InterPro" id="IPR001356">
    <property type="entry name" value="HD"/>
</dbReference>
<feature type="region of interest" description="Disordered" evidence="11">
    <location>
        <begin position="356"/>
        <end position="392"/>
    </location>
</feature>
<evidence type="ECO:0000256" key="8">
    <source>
        <dbReference type="ARBA" id="ARBA00023242"/>
    </source>
</evidence>
<evidence type="ECO:0000256" key="1">
    <source>
        <dbReference type="ARBA" id="ARBA00004123"/>
    </source>
</evidence>
<dbReference type="SMART" id="SM00389">
    <property type="entry name" value="HOX"/>
    <property type="match status" value="1"/>
</dbReference>